<dbReference type="AlphaFoldDB" id="A0A1U9Z088"/>
<name>A0A1U9Z088_9HYPH</name>
<evidence type="ECO:0000313" key="2">
    <source>
        <dbReference type="Proteomes" id="UP000191135"/>
    </source>
</evidence>
<gene>
    <name evidence="1" type="ORF">Mame_01748</name>
</gene>
<organism evidence="1 2">
    <name type="scientific">Martelella mediterranea DSM 17316</name>
    <dbReference type="NCBI Taxonomy" id="1122214"/>
    <lineage>
        <taxon>Bacteria</taxon>
        <taxon>Pseudomonadati</taxon>
        <taxon>Pseudomonadota</taxon>
        <taxon>Alphaproteobacteria</taxon>
        <taxon>Hyphomicrobiales</taxon>
        <taxon>Aurantimonadaceae</taxon>
        <taxon>Martelella</taxon>
    </lineage>
</organism>
<dbReference type="KEGG" id="mmed:Mame_01748"/>
<proteinExistence type="predicted"/>
<reference evidence="1 2" key="1">
    <citation type="submission" date="2017-03" db="EMBL/GenBank/DDBJ databases">
        <title>Foreign affairs: Plasmid Transfer between Roseobacters and Rhizobia.</title>
        <authorList>
            <person name="Bartling P."/>
            <person name="Bunk B."/>
            <person name="Overmann J."/>
            <person name="Brinkmann H."/>
            <person name="Petersen J."/>
        </authorList>
    </citation>
    <scope>NUCLEOTIDE SEQUENCE [LARGE SCALE GENOMIC DNA]</scope>
    <source>
        <strain evidence="1 2">MACL11</strain>
    </source>
</reference>
<evidence type="ECO:0000313" key="1">
    <source>
        <dbReference type="EMBL" id="AQZ51094.1"/>
    </source>
</evidence>
<dbReference type="EMBL" id="CP020330">
    <property type="protein sequence ID" value="AQZ51094.1"/>
    <property type="molecule type" value="Genomic_DNA"/>
</dbReference>
<sequence length="215" mass="22980">MAFYPSLIMDRLGKASTTDKTVGIMRFLAKSLAVSAAVLLSACSTFSFLPGSSEPIPTPIAANPASLRIAVLAPEEFRLPKGEVELTVYQRGAGGDISQDYTLVNADSEKVDAAVAEFRKPGQVVTLLRLAPADALRLRDQQEQMAAARGAGSAKPGFEVDLDSTCWNGAMVAPVVPLDVLIRADSDGEFHPLLSDIDIFALMNRPEDSRLKKCS</sequence>
<accession>A0A1U9Z088</accession>
<dbReference type="RefSeq" id="WP_155122063.1">
    <property type="nucleotide sequence ID" value="NZ_CP020330.1"/>
</dbReference>
<protein>
    <submittedName>
        <fullName evidence="1">Uncharacterized protein</fullName>
    </submittedName>
</protein>
<dbReference type="STRING" id="1122214.Mame_01748"/>
<dbReference type="Proteomes" id="UP000191135">
    <property type="component" value="Chromosome"/>
</dbReference>
<keyword evidence="2" id="KW-1185">Reference proteome</keyword>